<protein>
    <recommendedName>
        <fullName evidence="10">HSF-type DNA-binding domain-containing protein</fullName>
    </recommendedName>
</protein>
<dbReference type="AlphaFoldDB" id="A0ABD0TWA6"/>
<dbReference type="GO" id="GO:0003677">
    <property type="term" value="F:DNA binding"/>
    <property type="evidence" value="ECO:0007669"/>
    <property type="project" value="UniProtKB-KW"/>
</dbReference>
<dbReference type="Pfam" id="PF00447">
    <property type="entry name" value="HSF_DNA-bind"/>
    <property type="match status" value="1"/>
</dbReference>
<evidence type="ECO:0000256" key="3">
    <source>
        <dbReference type="ARBA" id="ARBA00022553"/>
    </source>
</evidence>
<comment type="caution">
    <text evidence="11">The sequence shown here is derived from an EMBL/GenBank/DDBJ whole genome shotgun (WGS) entry which is preliminary data.</text>
</comment>
<comment type="similarity">
    <text evidence="9">Belongs to the HSF family.</text>
</comment>
<evidence type="ECO:0000256" key="7">
    <source>
        <dbReference type="ARBA" id="ARBA00023163"/>
    </source>
</evidence>
<keyword evidence="5" id="KW-0346">Stress response</keyword>
<evidence type="ECO:0000256" key="6">
    <source>
        <dbReference type="ARBA" id="ARBA00023125"/>
    </source>
</evidence>
<keyword evidence="3" id="KW-0597">Phosphoprotein</keyword>
<dbReference type="SMART" id="SM00415">
    <property type="entry name" value="HSF"/>
    <property type="match status" value="1"/>
</dbReference>
<proteinExistence type="inferred from homology"/>
<dbReference type="GO" id="GO:0005634">
    <property type="term" value="C:nucleus"/>
    <property type="evidence" value="ECO:0007669"/>
    <property type="project" value="UniProtKB-SubCell"/>
</dbReference>
<evidence type="ECO:0000256" key="4">
    <source>
        <dbReference type="ARBA" id="ARBA00023015"/>
    </source>
</evidence>
<sequence>MEIAGDSGGGGGGELTVAPFVAKTYQMVSDPANDAIISWGRRNNSFCDKIRRIISEEGMEIAGDSGGGGGGQLTVAPFVAKTYQMVSDPANDAIISWGRRNNSFVVFDTFAFSKTLLPAYFKHSNFSSFVRQLNTYGFRKVDPDRWEFAHGSFLRGQTQLLCYIVRKRKGRVEDLEIDEEDEAVAIEVVRLKQEQKAIEDRLDRMWRRVRETEKRPRQMLGFLLKVFEDPQMFGRLKARAGVGDGEGIGWEKKARLRIDCDPPPPPMPMPRPPATAAFFGADASGFCAEGTGALGSDQGVGGAAWGLDPFPMGF</sequence>
<dbReference type="EMBL" id="JANQDX010000019">
    <property type="protein sequence ID" value="KAL0903895.1"/>
    <property type="molecule type" value="Genomic_DNA"/>
</dbReference>
<dbReference type="InterPro" id="IPR036388">
    <property type="entry name" value="WH-like_DNA-bd_sf"/>
</dbReference>
<dbReference type="FunFam" id="1.10.10.10:FF:000037">
    <property type="entry name" value="Heat stress transcription factor B-4"/>
    <property type="match status" value="1"/>
</dbReference>
<dbReference type="PANTHER" id="PTHR10015">
    <property type="entry name" value="HEAT SHOCK TRANSCRIPTION FACTOR"/>
    <property type="match status" value="1"/>
</dbReference>
<dbReference type="PANTHER" id="PTHR10015:SF328">
    <property type="entry name" value="HEAT STRESS TRANSCRIPTION FACTOR C-2A"/>
    <property type="match status" value="1"/>
</dbReference>
<evidence type="ECO:0000256" key="5">
    <source>
        <dbReference type="ARBA" id="ARBA00023016"/>
    </source>
</evidence>
<organism evidence="11 12">
    <name type="scientific">Dendrobium thyrsiflorum</name>
    <name type="common">Pinecone-like raceme dendrobium</name>
    <name type="synonym">Orchid</name>
    <dbReference type="NCBI Taxonomy" id="117978"/>
    <lineage>
        <taxon>Eukaryota</taxon>
        <taxon>Viridiplantae</taxon>
        <taxon>Streptophyta</taxon>
        <taxon>Embryophyta</taxon>
        <taxon>Tracheophyta</taxon>
        <taxon>Spermatophyta</taxon>
        <taxon>Magnoliopsida</taxon>
        <taxon>Liliopsida</taxon>
        <taxon>Asparagales</taxon>
        <taxon>Orchidaceae</taxon>
        <taxon>Epidendroideae</taxon>
        <taxon>Malaxideae</taxon>
        <taxon>Dendrobiinae</taxon>
        <taxon>Dendrobium</taxon>
    </lineage>
</organism>
<gene>
    <name evidence="11" type="ORF">M5K25_025954</name>
</gene>
<dbReference type="SUPFAM" id="SSF46785">
    <property type="entry name" value="Winged helix' DNA-binding domain"/>
    <property type="match status" value="1"/>
</dbReference>
<name>A0ABD0TWA6_DENTH</name>
<keyword evidence="4" id="KW-0805">Transcription regulation</keyword>
<dbReference type="Gene3D" id="1.10.10.10">
    <property type="entry name" value="Winged helix-like DNA-binding domain superfamily/Winged helix DNA-binding domain"/>
    <property type="match status" value="2"/>
</dbReference>
<dbReference type="PROSITE" id="PS00434">
    <property type="entry name" value="HSF_DOMAIN"/>
    <property type="match status" value="1"/>
</dbReference>
<keyword evidence="7" id="KW-0804">Transcription</keyword>
<evidence type="ECO:0000256" key="1">
    <source>
        <dbReference type="ARBA" id="ARBA00004123"/>
    </source>
</evidence>
<evidence type="ECO:0000313" key="11">
    <source>
        <dbReference type="EMBL" id="KAL0903895.1"/>
    </source>
</evidence>
<feature type="domain" description="HSF-type DNA-binding" evidence="10">
    <location>
        <begin position="117"/>
        <end position="141"/>
    </location>
</feature>
<reference evidence="11 12" key="1">
    <citation type="journal article" date="2024" name="Plant Biotechnol. J.">
        <title>Dendrobium thyrsiflorum genome and its molecular insights into genes involved in important horticultural traits.</title>
        <authorList>
            <person name="Chen B."/>
            <person name="Wang J.Y."/>
            <person name="Zheng P.J."/>
            <person name="Li K.L."/>
            <person name="Liang Y.M."/>
            <person name="Chen X.F."/>
            <person name="Zhang C."/>
            <person name="Zhao X."/>
            <person name="He X."/>
            <person name="Zhang G.Q."/>
            <person name="Liu Z.J."/>
            <person name="Xu Q."/>
        </authorList>
    </citation>
    <scope>NUCLEOTIDE SEQUENCE [LARGE SCALE GENOMIC DNA]</scope>
    <source>
        <strain evidence="11">GZMU011</strain>
    </source>
</reference>
<dbReference type="Proteomes" id="UP001552299">
    <property type="component" value="Unassembled WGS sequence"/>
</dbReference>
<dbReference type="InterPro" id="IPR000232">
    <property type="entry name" value="HSF_DNA-bd"/>
</dbReference>
<evidence type="ECO:0000256" key="9">
    <source>
        <dbReference type="RuleBase" id="RU004020"/>
    </source>
</evidence>
<comment type="subunit">
    <text evidence="2">Homotrimer.</text>
</comment>
<dbReference type="InterPro" id="IPR036390">
    <property type="entry name" value="WH_DNA-bd_sf"/>
</dbReference>
<dbReference type="PRINTS" id="PR00056">
    <property type="entry name" value="HSFDOMAIN"/>
</dbReference>
<evidence type="ECO:0000259" key="10">
    <source>
        <dbReference type="PROSITE" id="PS00434"/>
    </source>
</evidence>
<keyword evidence="6" id="KW-0238">DNA-binding</keyword>
<evidence type="ECO:0000256" key="8">
    <source>
        <dbReference type="ARBA" id="ARBA00023242"/>
    </source>
</evidence>
<accession>A0ABD0TWA6</accession>
<keyword evidence="12" id="KW-1185">Reference proteome</keyword>
<keyword evidence="8" id="KW-0539">Nucleus</keyword>
<evidence type="ECO:0000256" key="2">
    <source>
        <dbReference type="ARBA" id="ARBA00011233"/>
    </source>
</evidence>
<evidence type="ECO:0000313" key="12">
    <source>
        <dbReference type="Proteomes" id="UP001552299"/>
    </source>
</evidence>
<comment type="subcellular location">
    <subcellularLocation>
        <location evidence="1">Nucleus</location>
    </subcellularLocation>
</comment>